<evidence type="ECO:0000313" key="1">
    <source>
        <dbReference type="EMBL" id="MBR1139426.1"/>
    </source>
</evidence>
<dbReference type="Proteomes" id="UP001314635">
    <property type="component" value="Unassembled WGS sequence"/>
</dbReference>
<protein>
    <submittedName>
        <fullName evidence="1">Uncharacterized protein</fullName>
    </submittedName>
</protein>
<organism evidence="1 2">
    <name type="scientific">Bradyrhizobium denitrificans</name>
    <dbReference type="NCBI Taxonomy" id="2734912"/>
    <lineage>
        <taxon>Bacteria</taxon>
        <taxon>Pseudomonadati</taxon>
        <taxon>Pseudomonadota</taxon>
        <taxon>Alphaproteobacteria</taxon>
        <taxon>Hyphomicrobiales</taxon>
        <taxon>Nitrobacteraceae</taxon>
        <taxon>Bradyrhizobium</taxon>
    </lineage>
</organism>
<sequence>MSKAYIIEVHNRTAGIVTADERGFSFFSSERAFDSLDGQHFASARDAERAARALLTVRGGRVRRAAF</sequence>
<dbReference type="RefSeq" id="WP_012043401.1">
    <property type="nucleotide sequence ID" value="NZ_JABFDP010000007.1"/>
</dbReference>
<accession>A0ABS5GFP8</accession>
<proteinExistence type="predicted"/>
<gene>
    <name evidence="1" type="ORF">JQ619_27075</name>
</gene>
<reference evidence="2" key="1">
    <citation type="journal article" date="2021" name="ISME J.">
        <title>Evolutionary origin and ecological implication of a unique nif island in free-living Bradyrhizobium lineages.</title>
        <authorList>
            <person name="Tao J."/>
        </authorList>
    </citation>
    <scope>NUCLEOTIDE SEQUENCE [LARGE SCALE GENOMIC DNA]</scope>
    <source>
        <strain evidence="2">SZCCT0094</strain>
    </source>
</reference>
<dbReference type="EMBL" id="JAFCLK010000029">
    <property type="protein sequence ID" value="MBR1139426.1"/>
    <property type="molecule type" value="Genomic_DNA"/>
</dbReference>
<evidence type="ECO:0000313" key="2">
    <source>
        <dbReference type="Proteomes" id="UP001314635"/>
    </source>
</evidence>
<keyword evidence="2" id="KW-1185">Reference proteome</keyword>
<comment type="caution">
    <text evidence="1">The sequence shown here is derived from an EMBL/GenBank/DDBJ whole genome shotgun (WGS) entry which is preliminary data.</text>
</comment>
<name>A0ABS5GFP8_9BRAD</name>